<dbReference type="InterPro" id="IPR051311">
    <property type="entry name" value="DedA_domain"/>
</dbReference>
<dbReference type="Proteomes" id="UP001596050">
    <property type="component" value="Unassembled WGS sequence"/>
</dbReference>
<evidence type="ECO:0000256" key="4">
    <source>
        <dbReference type="ARBA" id="ARBA00022989"/>
    </source>
</evidence>
<name>A0ABW0L949_9BURK</name>
<dbReference type="PANTHER" id="PTHR42709:SF6">
    <property type="entry name" value="UNDECAPRENYL PHOSPHATE TRANSPORTER A"/>
    <property type="match status" value="1"/>
</dbReference>
<dbReference type="RefSeq" id="WP_379785896.1">
    <property type="nucleotide sequence ID" value="NZ_JBHSMU010000016.1"/>
</dbReference>
<evidence type="ECO:0000256" key="3">
    <source>
        <dbReference type="ARBA" id="ARBA00022692"/>
    </source>
</evidence>
<evidence type="ECO:0000313" key="8">
    <source>
        <dbReference type="EMBL" id="MFC5462408.1"/>
    </source>
</evidence>
<keyword evidence="3 6" id="KW-0812">Transmembrane</keyword>
<sequence length="211" mass="23121">MFELITGFLEKSGYFGVFALMALENIFPPIPSEMIMPFAGFVVARGDLNLAGVLLAGTAGSVAGALPWYYAAKVYGCERLKRLAERHARWLTISATDIDGALDAFRRHGRKTVLFGRLIPAVRTLISVPAGLAKMSLGRFLLYSSIGSLAWSGLLVAAGFMLEDKYTEVSKYVDPVSKAIFGAMLAWYLYRVVTYRAPAKAASCPKQHEER</sequence>
<feature type="transmembrane region" description="Helical" evidence="6">
    <location>
        <begin position="12"/>
        <end position="30"/>
    </location>
</feature>
<evidence type="ECO:0000256" key="1">
    <source>
        <dbReference type="ARBA" id="ARBA00004651"/>
    </source>
</evidence>
<keyword evidence="2" id="KW-1003">Cell membrane</keyword>
<dbReference type="Pfam" id="PF09335">
    <property type="entry name" value="VTT_dom"/>
    <property type="match status" value="1"/>
</dbReference>
<proteinExistence type="predicted"/>
<keyword evidence="5 6" id="KW-0472">Membrane</keyword>
<evidence type="ECO:0000256" key="5">
    <source>
        <dbReference type="ARBA" id="ARBA00023136"/>
    </source>
</evidence>
<dbReference type="EMBL" id="JBHSMU010000016">
    <property type="protein sequence ID" value="MFC5462408.1"/>
    <property type="molecule type" value="Genomic_DNA"/>
</dbReference>
<keyword evidence="4 6" id="KW-1133">Transmembrane helix</keyword>
<evidence type="ECO:0000256" key="2">
    <source>
        <dbReference type="ARBA" id="ARBA00022475"/>
    </source>
</evidence>
<organism evidence="8 9">
    <name type="scientific">Massilia niabensis</name>
    <dbReference type="NCBI Taxonomy" id="544910"/>
    <lineage>
        <taxon>Bacteria</taxon>
        <taxon>Pseudomonadati</taxon>
        <taxon>Pseudomonadota</taxon>
        <taxon>Betaproteobacteria</taxon>
        <taxon>Burkholderiales</taxon>
        <taxon>Oxalobacteraceae</taxon>
        <taxon>Telluria group</taxon>
        <taxon>Massilia</taxon>
    </lineage>
</organism>
<accession>A0ABW0L949</accession>
<evidence type="ECO:0000259" key="7">
    <source>
        <dbReference type="Pfam" id="PF09335"/>
    </source>
</evidence>
<dbReference type="InterPro" id="IPR032816">
    <property type="entry name" value="VTT_dom"/>
</dbReference>
<comment type="subcellular location">
    <subcellularLocation>
        <location evidence="1">Cell membrane</location>
        <topology evidence="1">Multi-pass membrane protein</topology>
    </subcellularLocation>
</comment>
<keyword evidence="9" id="KW-1185">Reference proteome</keyword>
<feature type="transmembrane region" description="Helical" evidence="6">
    <location>
        <begin position="140"/>
        <end position="160"/>
    </location>
</feature>
<protein>
    <submittedName>
        <fullName evidence="8">DedA family protein</fullName>
    </submittedName>
</protein>
<feature type="transmembrane region" description="Helical" evidence="6">
    <location>
        <begin position="50"/>
        <end position="72"/>
    </location>
</feature>
<dbReference type="PANTHER" id="PTHR42709">
    <property type="entry name" value="ALKALINE PHOSPHATASE LIKE PROTEIN"/>
    <property type="match status" value="1"/>
</dbReference>
<feature type="transmembrane region" description="Helical" evidence="6">
    <location>
        <begin position="172"/>
        <end position="190"/>
    </location>
</feature>
<evidence type="ECO:0000313" key="9">
    <source>
        <dbReference type="Proteomes" id="UP001596050"/>
    </source>
</evidence>
<feature type="domain" description="VTT" evidence="7">
    <location>
        <begin position="30"/>
        <end position="159"/>
    </location>
</feature>
<gene>
    <name evidence="8" type="ORF">ACFPN5_21605</name>
</gene>
<evidence type="ECO:0000256" key="6">
    <source>
        <dbReference type="SAM" id="Phobius"/>
    </source>
</evidence>
<comment type="caution">
    <text evidence="8">The sequence shown here is derived from an EMBL/GenBank/DDBJ whole genome shotgun (WGS) entry which is preliminary data.</text>
</comment>
<reference evidence="9" key="1">
    <citation type="journal article" date="2019" name="Int. J. Syst. Evol. Microbiol.">
        <title>The Global Catalogue of Microorganisms (GCM) 10K type strain sequencing project: providing services to taxonomists for standard genome sequencing and annotation.</title>
        <authorList>
            <consortium name="The Broad Institute Genomics Platform"/>
            <consortium name="The Broad Institute Genome Sequencing Center for Infectious Disease"/>
            <person name="Wu L."/>
            <person name="Ma J."/>
        </authorList>
    </citation>
    <scope>NUCLEOTIDE SEQUENCE [LARGE SCALE GENOMIC DNA]</scope>
    <source>
        <strain evidence="9">KACC 12649</strain>
    </source>
</reference>